<dbReference type="Pfam" id="PF00646">
    <property type="entry name" value="F-box"/>
    <property type="match status" value="1"/>
</dbReference>
<keyword evidence="1" id="KW-0472">Membrane</keyword>
<protein>
    <recommendedName>
        <fullName evidence="2">F-box domain-containing protein</fullName>
    </recommendedName>
</protein>
<dbReference type="AlphaFoldDB" id="A0AAN5D4G0"/>
<evidence type="ECO:0000259" key="2">
    <source>
        <dbReference type="PROSITE" id="PS50181"/>
    </source>
</evidence>
<dbReference type="PROSITE" id="PS50181">
    <property type="entry name" value="FBOX"/>
    <property type="match status" value="1"/>
</dbReference>
<dbReference type="SUPFAM" id="SSF81383">
    <property type="entry name" value="F-box domain"/>
    <property type="match status" value="1"/>
</dbReference>
<feature type="transmembrane region" description="Helical" evidence="1">
    <location>
        <begin position="238"/>
        <end position="255"/>
    </location>
</feature>
<reference evidence="4" key="1">
    <citation type="submission" date="2022-10" db="EMBL/GenBank/DDBJ databases">
        <title>Genome assembly of Pristionchus species.</title>
        <authorList>
            <person name="Yoshida K."/>
            <person name="Sommer R.J."/>
        </authorList>
    </citation>
    <scope>NUCLEOTIDE SEQUENCE [LARGE SCALE GENOMIC DNA]</scope>
    <source>
        <strain evidence="4">RS5460</strain>
    </source>
</reference>
<dbReference type="InterPro" id="IPR036047">
    <property type="entry name" value="F-box-like_dom_sf"/>
</dbReference>
<evidence type="ECO:0000313" key="3">
    <source>
        <dbReference type="EMBL" id="GMR55907.1"/>
    </source>
</evidence>
<feature type="domain" description="F-box" evidence="2">
    <location>
        <begin position="21"/>
        <end position="73"/>
    </location>
</feature>
<feature type="non-terminal residue" evidence="3">
    <location>
        <position position="1"/>
    </location>
</feature>
<accession>A0AAN5D4G0</accession>
<dbReference type="Proteomes" id="UP001328107">
    <property type="component" value="Unassembled WGS sequence"/>
</dbReference>
<dbReference type="EMBL" id="BTRK01000005">
    <property type="protein sequence ID" value="GMR55907.1"/>
    <property type="molecule type" value="Genomic_DNA"/>
</dbReference>
<dbReference type="InterPro" id="IPR001810">
    <property type="entry name" value="F-box_dom"/>
</dbReference>
<proteinExistence type="predicted"/>
<evidence type="ECO:0000313" key="4">
    <source>
        <dbReference type="Proteomes" id="UP001328107"/>
    </source>
</evidence>
<gene>
    <name evidence="3" type="ORF">PMAYCL1PPCAC_26102</name>
</gene>
<keyword evidence="4" id="KW-1185">Reference proteome</keyword>
<comment type="caution">
    <text evidence="3">The sequence shown here is derived from an EMBL/GenBank/DDBJ whole genome shotgun (WGS) entry which is preliminary data.</text>
</comment>
<sequence length="268" mass="30297">NMGNTLRPLRSPKFASECNEVKNATMLPDDIVLRIIRMLGLIDRANFAAICSRFYCLESRGGASNIRKEWETIEVDIYSGITLSKDDKLSSHKRRHIMPSNSLGALRALRRIFQTTTIQNVNIKVNLCETVQRSVIDLIPNIGAAETTITHKIKEFSTDNTVPLKGGFKRVGYSNLGLVSSEMERLYEISKSPSISNSFFLPLTDAVCFAQIVMGINHCHFYRIMAHTMTTSRERGKVYYTGGTLCALVLVFVTMRRSSIEVRPRWPR</sequence>
<evidence type="ECO:0000256" key="1">
    <source>
        <dbReference type="SAM" id="Phobius"/>
    </source>
</evidence>
<keyword evidence="1" id="KW-1133">Transmembrane helix</keyword>
<keyword evidence="1" id="KW-0812">Transmembrane</keyword>
<name>A0AAN5D4G0_9BILA</name>
<organism evidence="3 4">
    <name type="scientific">Pristionchus mayeri</name>
    <dbReference type="NCBI Taxonomy" id="1317129"/>
    <lineage>
        <taxon>Eukaryota</taxon>
        <taxon>Metazoa</taxon>
        <taxon>Ecdysozoa</taxon>
        <taxon>Nematoda</taxon>
        <taxon>Chromadorea</taxon>
        <taxon>Rhabditida</taxon>
        <taxon>Rhabditina</taxon>
        <taxon>Diplogasteromorpha</taxon>
        <taxon>Diplogasteroidea</taxon>
        <taxon>Neodiplogasteridae</taxon>
        <taxon>Pristionchus</taxon>
    </lineage>
</organism>